<feature type="transmembrane region" description="Helical" evidence="1">
    <location>
        <begin position="141"/>
        <end position="158"/>
    </location>
</feature>
<dbReference type="Pfam" id="PF07853">
    <property type="entry name" value="DUF1648"/>
    <property type="match status" value="1"/>
</dbReference>
<accession>A0ABW3KU72</accession>
<evidence type="ECO:0000256" key="1">
    <source>
        <dbReference type="SAM" id="Phobius"/>
    </source>
</evidence>
<dbReference type="InterPro" id="IPR012867">
    <property type="entry name" value="DUF1648"/>
</dbReference>
<keyword evidence="1" id="KW-0812">Transmembrane</keyword>
<dbReference type="Proteomes" id="UP001597086">
    <property type="component" value="Unassembled WGS sequence"/>
</dbReference>
<dbReference type="RefSeq" id="WP_386116713.1">
    <property type="nucleotide sequence ID" value="NZ_JBHTKM010000063.1"/>
</dbReference>
<proteinExistence type="predicted"/>
<protein>
    <submittedName>
        <fullName evidence="3">DUF1648 domain-containing protein</fullName>
    </submittedName>
</protein>
<evidence type="ECO:0000313" key="3">
    <source>
        <dbReference type="EMBL" id="MFD1016183.1"/>
    </source>
</evidence>
<feature type="transmembrane region" description="Helical" evidence="1">
    <location>
        <begin position="20"/>
        <end position="38"/>
    </location>
</feature>
<evidence type="ECO:0000259" key="2">
    <source>
        <dbReference type="Pfam" id="PF07853"/>
    </source>
</evidence>
<keyword evidence="1" id="KW-0472">Membrane</keyword>
<feature type="domain" description="DUF1648" evidence="2">
    <location>
        <begin position="25"/>
        <end position="70"/>
    </location>
</feature>
<name>A0ABW3KU72_9FLAO</name>
<feature type="transmembrane region" description="Helical" evidence="1">
    <location>
        <begin position="62"/>
        <end position="80"/>
    </location>
</feature>
<dbReference type="EMBL" id="JBHTKM010000063">
    <property type="protein sequence ID" value="MFD1016183.1"/>
    <property type="molecule type" value="Genomic_DNA"/>
</dbReference>
<keyword evidence="1" id="KW-1133">Transmembrane helix</keyword>
<evidence type="ECO:0000313" key="4">
    <source>
        <dbReference type="Proteomes" id="UP001597086"/>
    </source>
</evidence>
<gene>
    <name evidence="3" type="ORF">ACFQ13_09655</name>
</gene>
<reference evidence="4" key="1">
    <citation type="journal article" date="2019" name="Int. J. Syst. Evol. Microbiol.">
        <title>The Global Catalogue of Microorganisms (GCM) 10K type strain sequencing project: providing services to taxonomists for standard genome sequencing and annotation.</title>
        <authorList>
            <consortium name="The Broad Institute Genomics Platform"/>
            <consortium name="The Broad Institute Genome Sequencing Center for Infectious Disease"/>
            <person name="Wu L."/>
            <person name="Ma J."/>
        </authorList>
    </citation>
    <scope>NUCLEOTIDE SEQUENCE [LARGE SCALE GENOMIC DNA]</scope>
    <source>
        <strain evidence="4">CCUG 56098</strain>
    </source>
</reference>
<feature type="transmembrane region" description="Helical" evidence="1">
    <location>
        <begin position="112"/>
        <end position="129"/>
    </location>
</feature>
<keyword evidence="4" id="KW-1185">Reference proteome</keyword>
<organism evidence="3 4">
    <name type="scientific">Winogradskyella rapida</name>
    <dbReference type="NCBI Taxonomy" id="549701"/>
    <lineage>
        <taxon>Bacteria</taxon>
        <taxon>Pseudomonadati</taxon>
        <taxon>Bacteroidota</taxon>
        <taxon>Flavobacteriia</taxon>
        <taxon>Flavobacteriales</taxon>
        <taxon>Flavobacteriaceae</taxon>
        <taxon>Winogradskyella</taxon>
    </lineage>
</organism>
<sequence>MNKKPKIKLQLSTTDKILELISWVLLFGLWVLALTQYSELPETIVTHYNLKGEADAYGSKKTLFFLPVLATLIGVGLTLLTKYPHTYNNYPVDITPSNAEFQYKNATRMLRYLKLSVLLIFGALTYQTLKNDPIDDLGLWFIPFTLILIFIPIINFIVKAKKP</sequence>
<comment type="caution">
    <text evidence="3">The sequence shown here is derived from an EMBL/GenBank/DDBJ whole genome shotgun (WGS) entry which is preliminary data.</text>
</comment>